<dbReference type="OrthoDB" id="9777715at2"/>
<feature type="compositionally biased region" description="Low complexity" evidence="2">
    <location>
        <begin position="23"/>
        <end position="41"/>
    </location>
</feature>
<keyword evidence="3" id="KW-0812">Transmembrane</keyword>
<comment type="caution">
    <text evidence="4">The sequence shown here is derived from an EMBL/GenBank/DDBJ whole genome shotgun (WGS) entry which is preliminary data.</text>
</comment>
<evidence type="ECO:0000256" key="1">
    <source>
        <dbReference type="SAM" id="Coils"/>
    </source>
</evidence>
<keyword evidence="5" id="KW-1185">Reference proteome</keyword>
<evidence type="ECO:0008006" key="6">
    <source>
        <dbReference type="Google" id="ProtNLM"/>
    </source>
</evidence>
<sequence length="792" mass="83587">MAGEKKIVGLWRDSAAKPESNGADDAAPAEVAAPESAPRAETAAPVERDWLDMSALAESEDHDISNAAEISASPFRDRIAPTLLILLGLGWTLFALAAATDGFARAPALADWPALVATVAMPLTLLAVLWMALLRSGRSEQARFARAANALRIENDSLNDSMRALAAHLADAQRQLAEQARSVQQLGLDTVTRLNESSDRLATNASVIANAHDQLARSGDVATQRMDGLLAGLPRIDDVAQRLAVNFREAGLVAHQQGANLEARLAALSEEAVKAREAGEASAASLHEAIGALQQQAHEAEAGLVAASTHVTEAHDVAFARMTQAAATARDDLQSTIATVTARMDGSWRQFRDGVDTAATQLDARLAAATDAGNAIGTQLAAHGDASEALATRIKAHVTDVGDQLELLDVSVSASTGVIGRAIDDTKGQLSAFMAEVQTGNGSAHQLITQAESLLLALDAVTRELDETLPRALDRMASHGKTTQTTLAQLKPMLEASELVAQSALSHVSATKSTLQASEDKMAAHAESQQALADRVNASLAEADAALARLRSGADDFAEQGGARMIATLGEVRKTADAAAEEARQTLDKLVSGAREAMQATATEAIDAAFKTEIMAQLTAIEEASQRAVEAANGAADRLMRQLITIMDTSASVEQRALEAEQAIAASDRDSLAKQVGVLTEALKSTAIDMTKILSSEVSDTAWDAYLKGDRGVFSRRAVKLLENSEAKEILRLYQNDDGFHASVNQFIHDFEAMLRLLIGARDGSAISVTLLSSDIGKLYVALAQAIDRLRN</sequence>
<feature type="transmembrane region" description="Helical" evidence="3">
    <location>
        <begin position="112"/>
        <end position="134"/>
    </location>
</feature>
<gene>
    <name evidence="4" type="ORF">CVO77_00660</name>
</gene>
<keyword evidence="3" id="KW-1133">Transmembrane helix</keyword>
<dbReference type="Proteomes" id="UP000238954">
    <property type="component" value="Chromosome"/>
</dbReference>
<organism evidence="4 5">
    <name type="scientific">Sphingopyxis lindanitolerans</name>
    <dbReference type="NCBI Taxonomy" id="2054227"/>
    <lineage>
        <taxon>Bacteria</taxon>
        <taxon>Pseudomonadati</taxon>
        <taxon>Pseudomonadota</taxon>
        <taxon>Alphaproteobacteria</taxon>
        <taxon>Sphingomonadales</taxon>
        <taxon>Sphingomonadaceae</taxon>
        <taxon>Sphingopyxis</taxon>
    </lineage>
</organism>
<keyword evidence="3" id="KW-0472">Membrane</keyword>
<evidence type="ECO:0000313" key="4">
    <source>
        <dbReference type="EMBL" id="PQM29474.1"/>
    </source>
</evidence>
<evidence type="ECO:0000256" key="3">
    <source>
        <dbReference type="SAM" id="Phobius"/>
    </source>
</evidence>
<dbReference type="EMBL" id="PHFW01000001">
    <property type="protein sequence ID" value="PQM29474.1"/>
    <property type="molecule type" value="Genomic_DNA"/>
</dbReference>
<feature type="transmembrane region" description="Helical" evidence="3">
    <location>
        <begin position="79"/>
        <end position="100"/>
    </location>
</feature>
<protein>
    <recommendedName>
        <fullName evidence="6">ATPase</fullName>
    </recommendedName>
</protein>
<evidence type="ECO:0000313" key="5">
    <source>
        <dbReference type="Proteomes" id="UP000238954"/>
    </source>
</evidence>
<keyword evidence="1" id="KW-0175">Coiled coil</keyword>
<accession>A0A2S8BAM6</accession>
<reference evidence="5" key="1">
    <citation type="submission" date="2017-11" db="EMBL/GenBank/DDBJ databases">
        <title>The complete genome sequence of Sphingopyxis pomeranensis sp. nov. strain WS5A3p.</title>
        <authorList>
            <person name="Kaminski M.A."/>
        </authorList>
    </citation>
    <scope>NUCLEOTIDE SEQUENCE [LARGE SCALE GENOMIC DNA]</scope>
    <source>
        <strain evidence="5">WS5A3p</strain>
    </source>
</reference>
<feature type="coiled-coil region" evidence="1">
    <location>
        <begin position="155"/>
        <end position="189"/>
    </location>
</feature>
<dbReference type="AlphaFoldDB" id="A0A2S8BAM6"/>
<proteinExistence type="predicted"/>
<name>A0A2S8BAM6_9SPHN</name>
<feature type="region of interest" description="Disordered" evidence="2">
    <location>
        <begin position="1"/>
        <end position="44"/>
    </location>
</feature>
<evidence type="ECO:0000256" key="2">
    <source>
        <dbReference type="SAM" id="MobiDB-lite"/>
    </source>
</evidence>
<dbReference type="RefSeq" id="WP_105997431.1">
    <property type="nucleotide sequence ID" value="NZ_CM009578.1"/>
</dbReference>